<dbReference type="PANTHER" id="PTHR30250:SF26">
    <property type="entry name" value="PSMA PROTEIN"/>
    <property type="match status" value="1"/>
</dbReference>
<evidence type="ECO:0000256" key="2">
    <source>
        <dbReference type="ARBA" id="ARBA00022475"/>
    </source>
</evidence>
<name>A0ABM9ATA8_9BACT</name>
<feature type="transmembrane region" description="Helical" evidence="6">
    <location>
        <begin position="444"/>
        <end position="461"/>
    </location>
</feature>
<feature type="transmembrane region" description="Helical" evidence="6">
    <location>
        <begin position="381"/>
        <end position="400"/>
    </location>
</feature>
<keyword evidence="2" id="KW-1003">Cell membrane</keyword>
<feature type="transmembrane region" description="Helical" evidence="6">
    <location>
        <begin position="339"/>
        <end position="361"/>
    </location>
</feature>
<feature type="transmembrane region" description="Helical" evidence="6">
    <location>
        <begin position="311"/>
        <end position="333"/>
    </location>
</feature>
<evidence type="ECO:0000256" key="3">
    <source>
        <dbReference type="ARBA" id="ARBA00022692"/>
    </source>
</evidence>
<dbReference type="InterPro" id="IPR050833">
    <property type="entry name" value="Poly_Biosynth_Transport"/>
</dbReference>
<keyword evidence="5 6" id="KW-0472">Membrane</keyword>
<feature type="transmembrane region" description="Helical" evidence="6">
    <location>
        <begin position="129"/>
        <end position="146"/>
    </location>
</feature>
<comment type="subcellular location">
    <subcellularLocation>
        <location evidence="1">Cell membrane</location>
        <topology evidence="1">Multi-pass membrane protein</topology>
    </subcellularLocation>
</comment>
<evidence type="ECO:0000313" key="8">
    <source>
        <dbReference type="Proteomes" id="UP000837932"/>
    </source>
</evidence>
<protein>
    <recommendedName>
        <fullName evidence="9">Polysaccharide biosynthesis protein</fullName>
    </recommendedName>
</protein>
<evidence type="ECO:0000256" key="6">
    <source>
        <dbReference type="SAM" id="Phobius"/>
    </source>
</evidence>
<dbReference type="Proteomes" id="UP000837932">
    <property type="component" value="Unassembled WGS sequence"/>
</dbReference>
<organism evidence="7 8">
    <name type="scientific">Emticicia aquatica</name>
    <dbReference type="NCBI Taxonomy" id="1681835"/>
    <lineage>
        <taxon>Bacteria</taxon>
        <taxon>Pseudomonadati</taxon>
        <taxon>Bacteroidota</taxon>
        <taxon>Cytophagia</taxon>
        <taxon>Cytophagales</taxon>
        <taxon>Leadbetterellaceae</taxon>
        <taxon>Emticicia</taxon>
    </lineage>
</organism>
<evidence type="ECO:0000313" key="7">
    <source>
        <dbReference type="EMBL" id="CAH0996744.1"/>
    </source>
</evidence>
<keyword evidence="8" id="KW-1185">Reference proteome</keyword>
<dbReference type="EMBL" id="CAKLPY010000002">
    <property type="protein sequence ID" value="CAH0996744.1"/>
    <property type="molecule type" value="Genomic_DNA"/>
</dbReference>
<keyword evidence="4 6" id="KW-1133">Transmembrane helix</keyword>
<feature type="transmembrane region" description="Helical" evidence="6">
    <location>
        <begin position="31"/>
        <end position="50"/>
    </location>
</feature>
<evidence type="ECO:0008006" key="9">
    <source>
        <dbReference type="Google" id="ProtNLM"/>
    </source>
</evidence>
<accession>A0ABM9ATA8</accession>
<evidence type="ECO:0000256" key="1">
    <source>
        <dbReference type="ARBA" id="ARBA00004651"/>
    </source>
</evidence>
<reference evidence="7" key="1">
    <citation type="submission" date="2021-12" db="EMBL/GenBank/DDBJ databases">
        <authorList>
            <person name="Rodrigo-Torres L."/>
            <person name="Arahal R. D."/>
            <person name="Lucena T."/>
        </authorList>
    </citation>
    <scope>NUCLEOTIDE SEQUENCE</scope>
    <source>
        <strain evidence="7">CECT 8858</strain>
    </source>
</reference>
<proteinExistence type="predicted"/>
<sequence length="464" mass="52802">MTWGNLISASVRLVVFTPLILVRYSANDIAFWYMLMTINSFATVLDFGFYPTFSRLVSYAFNGLTSISDVSVNKPNHTSSTNWHLMSRIYGTTGAIYSILGVFIFIILIIFTYDPINHVISQSRTGTKMLWIAYFVFVSGEFFNFFTKKYDAILIGTNHVALINRWNIIINTFNALISILIVYLGGDVLALSTNHLLFSIILCLRSKYLEAIICERKFSKMTFFDFDKEIFIWGWTPIWKSAILILCSTGITQASGIIYAKIGNTSELAAYLLTLKLVSTLAQFSQAPFYSKLPIFSGLRVKHQLESLIKLSANSIRLSLLVFVLGAFLLLFFGDYCLYIIGSNAQLIKTEIIMLMLFVWFLERHHAMHAQIYVTTNDVPFYKSAIITAIFYIVIAYYLLPHLGVLAFPIAHGLSNLLINNWWNVKLSISSLETSFITFFKKSALLPFSILIFLILIKTLLKYV</sequence>
<keyword evidence="3 6" id="KW-0812">Transmembrane</keyword>
<evidence type="ECO:0000256" key="4">
    <source>
        <dbReference type="ARBA" id="ARBA00022989"/>
    </source>
</evidence>
<gene>
    <name evidence="7" type="ORF">EMA8858_02879</name>
</gene>
<dbReference type="RefSeq" id="WP_238807296.1">
    <property type="nucleotide sequence ID" value="NZ_CAKLPY010000002.1"/>
</dbReference>
<evidence type="ECO:0000256" key="5">
    <source>
        <dbReference type="ARBA" id="ARBA00023136"/>
    </source>
</evidence>
<feature type="transmembrane region" description="Helical" evidence="6">
    <location>
        <begin position="94"/>
        <end position="113"/>
    </location>
</feature>
<comment type="caution">
    <text evidence="7">The sequence shown here is derived from an EMBL/GenBank/DDBJ whole genome shotgun (WGS) entry which is preliminary data.</text>
</comment>
<dbReference type="PANTHER" id="PTHR30250">
    <property type="entry name" value="PST FAMILY PREDICTED COLANIC ACID TRANSPORTER"/>
    <property type="match status" value="1"/>
</dbReference>
<feature type="transmembrane region" description="Helical" evidence="6">
    <location>
        <begin position="166"/>
        <end position="184"/>
    </location>
</feature>